<evidence type="ECO:0000256" key="4">
    <source>
        <dbReference type="ARBA" id="ARBA00022692"/>
    </source>
</evidence>
<dbReference type="InterPro" id="IPR023058">
    <property type="entry name" value="PPIase_PpiC_CS"/>
</dbReference>
<dbReference type="SUPFAM" id="SSF54534">
    <property type="entry name" value="FKBP-like"/>
    <property type="match status" value="1"/>
</dbReference>
<evidence type="ECO:0000256" key="8">
    <source>
        <dbReference type="ARBA" id="ARBA00038408"/>
    </source>
</evidence>
<sequence length="659" mass="71174">MLQKLRDKTSGWIATLILGLLIIPFAFFGVEQYFTGGSDNYAAKIQAPPTWWSSAPSWWPVSLLWQHDEIGVDQFRERFDLVRRQQSQAQGERFDARAFESVDNKRKVLEQMIDERVLQLAAGRAGVVVSDAAVRAEIEKIPGFQDANGKFDKNAYLMALQTMNPPRTPKQFDQLVRESLLQSVVLAGVGESAFATAGETERVLKLSGETRDVVIAGLPQPAPDTAPVDEAQIKQWYDSHARDFRQPEQVSIEYVDVDGSQLPVAAPDEAALRKRYDEEKARFVSPEQRLVSHILIAVPANADPARQKAAEDKAKALAAQARAPGADFAALAKANSDDTGSKASGGDLGWIERNGAMVKPFEDAVFALQGGTVSEPVKSEFGWHVIQLREIKPGQGKPFEEVRADLERELTASARERAFNDLAGRLVDQINQNPTTLAPAAKAVGLPVQTLGPFSRGNASGIAAVPAVLREAFSEQRVQDGTASDPIEVAPSHSVVIRVAKHVPEQALPLAQAREAVIAAIRADRMQKAAAKAADALLAEVKAGGDLLALGKAKGYLVQEVPGVPRGAPVPTPQANEAMFAAPQPAAGKVSPGKVDLGQGRFLVFAVKKVNPRDMAQVTPAERQQVGLQLGQLDGVSAAEAYTKAMRQRFTIKVAEDKL</sequence>
<keyword evidence="6 12" id="KW-0472">Membrane</keyword>
<keyword evidence="3" id="KW-0997">Cell inner membrane</keyword>
<evidence type="ECO:0000256" key="3">
    <source>
        <dbReference type="ARBA" id="ARBA00022519"/>
    </source>
</evidence>
<evidence type="ECO:0000256" key="10">
    <source>
        <dbReference type="ARBA" id="ARBA00042775"/>
    </source>
</evidence>
<keyword evidence="5 12" id="KW-1133">Transmembrane helix</keyword>
<dbReference type="InterPro" id="IPR052029">
    <property type="entry name" value="PpiD_chaperone"/>
</dbReference>
<dbReference type="PANTHER" id="PTHR47529">
    <property type="entry name" value="PEPTIDYL-PROLYL CIS-TRANS ISOMERASE D"/>
    <property type="match status" value="1"/>
</dbReference>
<dbReference type="PROSITE" id="PS50198">
    <property type="entry name" value="PPIC_PPIASE_2"/>
    <property type="match status" value="1"/>
</dbReference>
<evidence type="ECO:0000313" key="15">
    <source>
        <dbReference type="Proteomes" id="UP000673447"/>
    </source>
</evidence>
<reference evidence="14" key="1">
    <citation type="journal article" date="2016" name="Int. J. Syst. Evol. Microbiol.">
        <title>Pseudoxanthomonas helianthi sp. nov., isolated from roots of Jerusalem artichoke (Helianthus tuberosus).</title>
        <authorList>
            <person name="Kittiwongwattana C."/>
            <person name="Thawai C."/>
        </authorList>
    </citation>
    <scope>NUCLEOTIDE SEQUENCE</scope>
    <source>
        <strain evidence="14">110414</strain>
    </source>
</reference>
<comment type="caution">
    <text evidence="14">The sequence shown here is derived from an EMBL/GenBank/DDBJ whole genome shotgun (WGS) entry which is preliminary data.</text>
</comment>
<keyword evidence="15" id="KW-1185">Reference proteome</keyword>
<keyword evidence="2" id="KW-1003">Cell membrane</keyword>
<evidence type="ECO:0000256" key="11">
    <source>
        <dbReference type="PROSITE-ProRule" id="PRU00278"/>
    </source>
</evidence>
<keyword evidence="11" id="KW-0697">Rotamase</keyword>
<evidence type="ECO:0000256" key="9">
    <source>
        <dbReference type="ARBA" id="ARBA00040743"/>
    </source>
</evidence>
<dbReference type="PANTHER" id="PTHR47529:SF1">
    <property type="entry name" value="PERIPLASMIC CHAPERONE PPID"/>
    <property type="match status" value="1"/>
</dbReference>
<feature type="transmembrane region" description="Helical" evidence="12">
    <location>
        <begin position="12"/>
        <end position="30"/>
    </location>
</feature>
<dbReference type="Pfam" id="PF13624">
    <property type="entry name" value="SurA_N_3"/>
    <property type="match status" value="2"/>
</dbReference>
<dbReference type="EMBL" id="JAGKTC010000003">
    <property type="protein sequence ID" value="MBP3985704.1"/>
    <property type="molecule type" value="Genomic_DNA"/>
</dbReference>
<dbReference type="Pfam" id="PF13616">
    <property type="entry name" value="Rotamase_3"/>
    <property type="match status" value="1"/>
</dbReference>
<proteinExistence type="inferred from homology"/>
<dbReference type="Gene3D" id="1.10.4030.10">
    <property type="entry name" value="Porin chaperone SurA, peptide-binding domain"/>
    <property type="match status" value="1"/>
</dbReference>
<comment type="similarity">
    <text evidence="8">Belongs to the PpiD chaperone family.</text>
</comment>
<accession>A0A940X4H8</accession>
<keyword evidence="7" id="KW-0143">Chaperone</keyword>
<evidence type="ECO:0000256" key="6">
    <source>
        <dbReference type="ARBA" id="ARBA00023136"/>
    </source>
</evidence>
<organism evidence="14 15">
    <name type="scientific">Pseudoxanthomonas helianthi</name>
    <dbReference type="NCBI Taxonomy" id="1453541"/>
    <lineage>
        <taxon>Bacteria</taxon>
        <taxon>Pseudomonadati</taxon>
        <taxon>Pseudomonadota</taxon>
        <taxon>Gammaproteobacteria</taxon>
        <taxon>Lysobacterales</taxon>
        <taxon>Lysobacteraceae</taxon>
        <taxon>Pseudoxanthomonas</taxon>
    </lineage>
</organism>
<protein>
    <recommendedName>
        <fullName evidence="9">Periplasmic chaperone PpiD</fullName>
    </recommendedName>
    <alternativeName>
        <fullName evidence="10">Periplasmic folding chaperone</fullName>
    </alternativeName>
</protein>
<evidence type="ECO:0000256" key="5">
    <source>
        <dbReference type="ARBA" id="ARBA00022989"/>
    </source>
</evidence>
<dbReference type="GO" id="GO:0005886">
    <property type="term" value="C:plasma membrane"/>
    <property type="evidence" value="ECO:0007669"/>
    <property type="project" value="UniProtKB-SubCell"/>
</dbReference>
<dbReference type="GO" id="GO:0003755">
    <property type="term" value="F:peptidyl-prolyl cis-trans isomerase activity"/>
    <property type="evidence" value="ECO:0007669"/>
    <property type="project" value="UniProtKB-KW"/>
</dbReference>
<name>A0A940X4H8_9GAMM</name>
<keyword evidence="11 14" id="KW-0413">Isomerase</keyword>
<dbReference type="RefSeq" id="WP_210537548.1">
    <property type="nucleotide sequence ID" value="NZ_JAGKTC010000003.1"/>
</dbReference>
<evidence type="ECO:0000313" key="14">
    <source>
        <dbReference type="EMBL" id="MBP3985704.1"/>
    </source>
</evidence>
<reference evidence="14" key="2">
    <citation type="submission" date="2021-03" db="EMBL/GenBank/DDBJ databases">
        <authorList>
            <person name="Cao W."/>
        </authorList>
    </citation>
    <scope>NUCLEOTIDE SEQUENCE</scope>
    <source>
        <strain evidence="14">110414</strain>
    </source>
</reference>
<dbReference type="Proteomes" id="UP000673447">
    <property type="component" value="Unassembled WGS sequence"/>
</dbReference>
<gene>
    <name evidence="14" type="ORF">J5837_14930</name>
</gene>
<dbReference type="InterPro" id="IPR027304">
    <property type="entry name" value="Trigger_fact/SurA_dom_sf"/>
</dbReference>
<dbReference type="SUPFAM" id="SSF109998">
    <property type="entry name" value="Triger factor/SurA peptide-binding domain-like"/>
    <property type="match status" value="1"/>
</dbReference>
<comment type="subcellular location">
    <subcellularLocation>
        <location evidence="1">Cell inner membrane</location>
        <topology evidence="1">Single-pass type II membrane protein</topology>
        <orientation evidence="1">Periplasmic side</orientation>
    </subcellularLocation>
</comment>
<dbReference type="AlphaFoldDB" id="A0A940X4H8"/>
<dbReference type="InterPro" id="IPR000297">
    <property type="entry name" value="PPIase_PpiC"/>
</dbReference>
<keyword evidence="4 12" id="KW-0812">Transmembrane</keyword>
<evidence type="ECO:0000256" key="2">
    <source>
        <dbReference type="ARBA" id="ARBA00022475"/>
    </source>
</evidence>
<evidence type="ECO:0000256" key="7">
    <source>
        <dbReference type="ARBA" id="ARBA00023186"/>
    </source>
</evidence>
<dbReference type="InterPro" id="IPR046357">
    <property type="entry name" value="PPIase_dom_sf"/>
</dbReference>
<dbReference type="Gene3D" id="3.10.50.40">
    <property type="match status" value="1"/>
</dbReference>
<evidence type="ECO:0000259" key="13">
    <source>
        <dbReference type="PROSITE" id="PS50198"/>
    </source>
</evidence>
<evidence type="ECO:0000256" key="12">
    <source>
        <dbReference type="SAM" id="Phobius"/>
    </source>
</evidence>
<feature type="domain" description="PpiC" evidence="13">
    <location>
        <begin position="286"/>
        <end position="390"/>
    </location>
</feature>
<dbReference type="PROSITE" id="PS01096">
    <property type="entry name" value="PPIC_PPIASE_1"/>
    <property type="match status" value="1"/>
</dbReference>
<evidence type="ECO:0000256" key="1">
    <source>
        <dbReference type="ARBA" id="ARBA00004382"/>
    </source>
</evidence>